<dbReference type="Proteomes" id="UP000092993">
    <property type="component" value="Unassembled WGS sequence"/>
</dbReference>
<organism evidence="6 7">
    <name type="scientific">Grifola frondosa</name>
    <name type="common">Maitake</name>
    <name type="synonym">Polyporus frondosus</name>
    <dbReference type="NCBI Taxonomy" id="5627"/>
    <lineage>
        <taxon>Eukaryota</taxon>
        <taxon>Fungi</taxon>
        <taxon>Dikarya</taxon>
        <taxon>Basidiomycota</taxon>
        <taxon>Agaricomycotina</taxon>
        <taxon>Agaricomycetes</taxon>
        <taxon>Polyporales</taxon>
        <taxon>Grifolaceae</taxon>
        <taxon>Grifola</taxon>
    </lineage>
</organism>
<name>A0A1C7MJY5_GRIFR</name>
<keyword evidence="7" id="KW-1185">Reference proteome</keyword>
<feature type="domain" description="Tyrosinase C-terminal" evidence="5">
    <location>
        <begin position="65"/>
        <end position="173"/>
    </location>
</feature>
<dbReference type="GO" id="GO:0004497">
    <property type="term" value="F:monooxygenase activity"/>
    <property type="evidence" value="ECO:0007669"/>
    <property type="project" value="UniProtKB-KW"/>
</dbReference>
<evidence type="ECO:0000256" key="3">
    <source>
        <dbReference type="ARBA" id="ARBA00023033"/>
    </source>
</evidence>
<dbReference type="AlphaFoldDB" id="A0A1C7MJY5"/>
<comment type="caution">
    <text evidence="6">The sequence shown here is derived from an EMBL/GenBank/DDBJ whole genome shotgun (WGS) entry which is preliminary data.</text>
</comment>
<evidence type="ECO:0000259" key="5">
    <source>
        <dbReference type="Pfam" id="PF18132"/>
    </source>
</evidence>
<sequence length="209" mass="23019">MFHHTFLGLLLFVLSVGKVLRRGTERNTIGSVKTVIRPIFRAGNPETGYFHPLNPSPKAPAVLRECELPASGYVHFFISETVPDGDWPTAPELAGSVAVFKNDGGYSYDEGGADGRTVSGEVPLTRALMTRQEDVNNIERIVAYLKTHLHWRCQLTNGSKVALEDVPSLEVRVCSAPVTVPDRLEVIDGQSLGPQRRDTKLGINSVYEY</sequence>
<dbReference type="OrthoDB" id="6132182at2759"/>
<evidence type="ECO:0000313" key="6">
    <source>
        <dbReference type="EMBL" id="OBZ76706.1"/>
    </source>
</evidence>
<gene>
    <name evidence="6" type="ORF">A0H81_03327</name>
</gene>
<accession>A0A1C7MJY5</accession>
<proteinExistence type="predicted"/>
<dbReference type="Pfam" id="PF18132">
    <property type="entry name" value="Tyrosinase_C"/>
    <property type="match status" value="1"/>
</dbReference>
<evidence type="ECO:0000256" key="2">
    <source>
        <dbReference type="ARBA" id="ARBA00023002"/>
    </source>
</evidence>
<comment type="cofactor">
    <cofactor evidence="1">
        <name>Cu(2+)</name>
        <dbReference type="ChEBI" id="CHEBI:29036"/>
    </cofactor>
</comment>
<feature type="chain" id="PRO_5008889178" description="Tyrosinase C-terminal domain-containing protein" evidence="4">
    <location>
        <begin position="22"/>
        <end position="209"/>
    </location>
</feature>
<dbReference type="STRING" id="5627.A0A1C7MJY5"/>
<dbReference type="EMBL" id="LUGG01000003">
    <property type="protein sequence ID" value="OBZ76706.1"/>
    <property type="molecule type" value="Genomic_DNA"/>
</dbReference>
<evidence type="ECO:0000313" key="7">
    <source>
        <dbReference type="Proteomes" id="UP000092993"/>
    </source>
</evidence>
<evidence type="ECO:0000256" key="4">
    <source>
        <dbReference type="SAM" id="SignalP"/>
    </source>
</evidence>
<dbReference type="InterPro" id="IPR041640">
    <property type="entry name" value="Tyrosinase_C"/>
</dbReference>
<keyword evidence="2" id="KW-0560">Oxidoreductase</keyword>
<protein>
    <recommendedName>
        <fullName evidence="5">Tyrosinase C-terminal domain-containing protein</fullName>
    </recommendedName>
</protein>
<feature type="signal peptide" evidence="4">
    <location>
        <begin position="1"/>
        <end position="21"/>
    </location>
</feature>
<evidence type="ECO:0000256" key="1">
    <source>
        <dbReference type="ARBA" id="ARBA00001973"/>
    </source>
</evidence>
<keyword evidence="3" id="KW-0503">Monooxygenase</keyword>
<reference evidence="6 7" key="1">
    <citation type="submission" date="2016-03" db="EMBL/GenBank/DDBJ databases">
        <title>Whole genome sequencing of Grifola frondosa 9006-11.</title>
        <authorList>
            <person name="Min B."/>
            <person name="Park H."/>
            <person name="Kim J.-G."/>
            <person name="Cho H."/>
            <person name="Oh Y.-L."/>
            <person name="Kong W.-S."/>
            <person name="Choi I.-G."/>
        </authorList>
    </citation>
    <scope>NUCLEOTIDE SEQUENCE [LARGE SCALE GENOMIC DNA]</scope>
    <source>
        <strain evidence="6 7">9006-11</strain>
    </source>
</reference>
<keyword evidence="4" id="KW-0732">Signal</keyword>